<evidence type="ECO:0000313" key="3">
    <source>
        <dbReference type="Proteomes" id="UP000464480"/>
    </source>
</evidence>
<dbReference type="EMBL" id="CP026115">
    <property type="protein sequence ID" value="QHG65240.1"/>
    <property type="molecule type" value="Genomic_DNA"/>
</dbReference>
<name>A0A6I6Y117_PSEPU</name>
<gene>
    <name evidence="2" type="ORF">C2H86_12820</name>
</gene>
<proteinExistence type="predicted"/>
<dbReference type="RefSeq" id="WP_159410583.1">
    <property type="nucleotide sequence ID" value="NZ_CP026115.2"/>
</dbReference>
<accession>A0A6I6Y117</accession>
<feature type="compositionally biased region" description="Polar residues" evidence="1">
    <location>
        <begin position="139"/>
        <end position="152"/>
    </location>
</feature>
<organism evidence="2 3">
    <name type="scientific">Pseudomonas putida</name>
    <name type="common">Arthrobacter siderocapsulatus</name>
    <dbReference type="NCBI Taxonomy" id="303"/>
    <lineage>
        <taxon>Bacteria</taxon>
        <taxon>Pseudomonadati</taxon>
        <taxon>Pseudomonadota</taxon>
        <taxon>Gammaproteobacteria</taxon>
        <taxon>Pseudomonadales</taxon>
        <taxon>Pseudomonadaceae</taxon>
        <taxon>Pseudomonas</taxon>
    </lineage>
</organism>
<dbReference type="Proteomes" id="UP000464480">
    <property type="component" value="Chromosome"/>
</dbReference>
<reference evidence="2 3" key="1">
    <citation type="submission" date="2020-02" db="EMBL/GenBank/DDBJ databases">
        <title>Pseudomonas Putida W5 Complete Genome Assembly.</title>
        <authorList>
            <person name="Yuan Z.-C."/>
            <person name="Shaw G.A."/>
            <person name="Cusano A.D."/>
            <person name="Caddey B.J."/>
            <person name="Weselowski B.J."/>
        </authorList>
    </citation>
    <scope>NUCLEOTIDE SEQUENCE [LARGE SCALE GENOMIC DNA]</scope>
    <source>
        <strain evidence="2 3">W5</strain>
    </source>
</reference>
<evidence type="ECO:0008006" key="4">
    <source>
        <dbReference type="Google" id="ProtNLM"/>
    </source>
</evidence>
<evidence type="ECO:0000256" key="1">
    <source>
        <dbReference type="SAM" id="MobiDB-lite"/>
    </source>
</evidence>
<dbReference type="AlphaFoldDB" id="A0A6I6Y117"/>
<sequence length="396" mass="45433">MQSTIDFEARKLFEAIKYQIHVAIEYCHKLEDDQSLWIEVFGDVAVDREGAVEVKMWEDDLSDGHTNFWNTLHNWLKPAFDHERFEELVLLTTQSFGSRSTLSRWNESDPSQRLGLLTSINAAIGKRKPRKQESELPSDGTSPKQGKLTSQRKAVLSTEMRESLLAVIPKIRILPEQQNLAALIAAYKKEKLGGINPNRKDDYVNDLFGFMMDASRIAQGWEIKGREFNAKLQELTKRHMVGPVTFPAINTELISRQAAEPHMRSRRFARKLIEIGAEKHLSRATLNLLEAHEHVSGMIRDCSVSPEDISRYQDNHHEAAFWARDSAMEKLDTHSDRSTKLAASRLFFSESCAAPVTPLCSFQDTPQTFRNGIYHLLADEEPGTRNEEFHWRLWDE</sequence>
<evidence type="ECO:0000313" key="2">
    <source>
        <dbReference type="EMBL" id="QHG65240.1"/>
    </source>
</evidence>
<feature type="region of interest" description="Disordered" evidence="1">
    <location>
        <begin position="126"/>
        <end position="153"/>
    </location>
</feature>
<protein>
    <recommendedName>
        <fullName evidence="4">CD-NTase associated protein 4-like DNA endonuclease domain-containing protein</fullName>
    </recommendedName>
</protein>